<dbReference type="AlphaFoldDB" id="A0A131YZT3"/>
<dbReference type="CDD" id="cd12407">
    <property type="entry name" value="RRM_FOX1_like"/>
    <property type="match status" value="1"/>
</dbReference>
<dbReference type="GO" id="GO:0005737">
    <property type="term" value="C:cytoplasm"/>
    <property type="evidence" value="ECO:0007669"/>
    <property type="project" value="UniProtKB-SubCell"/>
</dbReference>
<keyword evidence="6" id="KW-0508">mRNA splicing</keyword>
<protein>
    <submittedName>
        <fullName evidence="10">RNA binding protein fox-1</fullName>
    </submittedName>
</protein>
<dbReference type="GO" id="GO:0008380">
    <property type="term" value="P:RNA splicing"/>
    <property type="evidence" value="ECO:0007669"/>
    <property type="project" value="UniProtKB-KW"/>
</dbReference>
<evidence type="ECO:0000256" key="1">
    <source>
        <dbReference type="ARBA" id="ARBA00004123"/>
    </source>
</evidence>
<evidence type="ECO:0000256" key="5">
    <source>
        <dbReference type="ARBA" id="ARBA00022884"/>
    </source>
</evidence>
<evidence type="ECO:0000256" key="7">
    <source>
        <dbReference type="ARBA" id="ARBA00023242"/>
    </source>
</evidence>
<keyword evidence="7" id="KW-0539">Nucleus</keyword>
<dbReference type="FunFam" id="3.30.70.330:FF:000375">
    <property type="entry name" value="RNA binding fox-1 homolog 1"/>
    <property type="match status" value="1"/>
</dbReference>
<keyword evidence="5 8" id="KW-0694">RNA-binding</keyword>
<dbReference type="InterPro" id="IPR034237">
    <property type="entry name" value="FOX1_RRM"/>
</dbReference>
<dbReference type="Pfam" id="PF00076">
    <property type="entry name" value="RRM_1"/>
    <property type="match status" value="1"/>
</dbReference>
<dbReference type="InterPro" id="IPR035979">
    <property type="entry name" value="RBD_domain_sf"/>
</dbReference>
<dbReference type="PANTHER" id="PTHR15597:SF22">
    <property type="entry name" value="RNA-BINDING FOX PROTEIN 1, ISOFORM H"/>
    <property type="match status" value="1"/>
</dbReference>
<dbReference type="PROSITE" id="PS50102">
    <property type="entry name" value="RRM"/>
    <property type="match status" value="1"/>
</dbReference>
<dbReference type="GO" id="GO:0005634">
    <property type="term" value="C:nucleus"/>
    <property type="evidence" value="ECO:0007669"/>
    <property type="project" value="UniProtKB-SubCell"/>
</dbReference>
<dbReference type="SUPFAM" id="SSF54928">
    <property type="entry name" value="RNA-binding domain, RBD"/>
    <property type="match status" value="1"/>
</dbReference>
<dbReference type="InterPro" id="IPR012677">
    <property type="entry name" value="Nucleotide-bd_a/b_plait_sf"/>
</dbReference>
<dbReference type="GO" id="GO:0000381">
    <property type="term" value="P:regulation of alternative mRNA splicing, via spliceosome"/>
    <property type="evidence" value="ECO:0007669"/>
    <property type="project" value="InterPro"/>
</dbReference>
<dbReference type="Gene3D" id="3.30.70.330">
    <property type="match status" value="1"/>
</dbReference>
<evidence type="ECO:0000256" key="8">
    <source>
        <dbReference type="PROSITE-ProRule" id="PRU00176"/>
    </source>
</evidence>
<dbReference type="EMBL" id="GEDV01005146">
    <property type="protein sequence ID" value="JAP83411.1"/>
    <property type="molecule type" value="Transcribed_RNA"/>
</dbReference>
<feature type="domain" description="RRM" evidence="9">
    <location>
        <begin position="146"/>
        <end position="222"/>
    </location>
</feature>
<comment type="subcellular location">
    <subcellularLocation>
        <location evidence="2">Cytoplasm</location>
    </subcellularLocation>
    <subcellularLocation>
        <location evidence="1">Nucleus</location>
    </subcellularLocation>
</comment>
<keyword evidence="3" id="KW-0963">Cytoplasm</keyword>
<sequence>MATTRLLNGAAGLVQNPGLDIIGKEKSSAGTQADGYYNGAVSYEALGGIDPKHMVQTQMASTYPQYVTQNGGERADGKDGSFALPIVTTNGVEQQTQTDLEPDANGGATGVVLTGAQAAGAGAAAAAAAAAAGMAAVEAAKNGQPKRLHVSNIPFRFRDPDLRQLFGQFGAILDVEIIFNERGSKGFGFVTFATSADADRAREQLNGTVVEGRKIEVNNATARVQTKKTPTIPNVAALRGVAIQRGRARGAAAAPFAAAFARHPSPLTAAAAAASALHGYTPVYQDPFLAYAGAERYQLPATYAASAAYTAAAARSYAAAAAAAQPAVASYTAVAGSPSLYYSYGREYADPYLGHSIGPVAGYGTAVYRSGYNRFTPY</sequence>
<name>A0A131YZT3_RHIAP</name>
<dbReference type="GO" id="GO:0007399">
    <property type="term" value="P:nervous system development"/>
    <property type="evidence" value="ECO:0007669"/>
    <property type="project" value="InterPro"/>
</dbReference>
<organism evidence="10">
    <name type="scientific">Rhipicephalus appendiculatus</name>
    <name type="common">Brown ear tick</name>
    <dbReference type="NCBI Taxonomy" id="34631"/>
    <lineage>
        <taxon>Eukaryota</taxon>
        <taxon>Metazoa</taxon>
        <taxon>Ecdysozoa</taxon>
        <taxon>Arthropoda</taxon>
        <taxon>Chelicerata</taxon>
        <taxon>Arachnida</taxon>
        <taxon>Acari</taxon>
        <taxon>Parasitiformes</taxon>
        <taxon>Ixodida</taxon>
        <taxon>Ixodoidea</taxon>
        <taxon>Ixodidae</taxon>
        <taxon>Rhipicephalinae</taxon>
        <taxon>Rhipicephalus</taxon>
        <taxon>Rhipicephalus</taxon>
    </lineage>
</organism>
<evidence type="ECO:0000256" key="4">
    <source>
        <dbReference type="ARBA" id="ARBA00022664"/>
    </source>
</evidence>
<reference evidence="10" key="1">
    <citation type="journal article" date="2016" name="Ticks Tick Borne Dis.">
        <title>De novo assembly and annotation of the salivary gland transcriptome of Rhipicephalus appendiculatus male and female ticks during blood feeding.</title>
        <authorList>
            <person name="de Castro M.H."/>
            <person name="de Klerk D."/>
            <person name="Pienaar R."/>
            <person name="Latif A.A."/>
            <person name="Rees D.J."/>
            <person name="Mans B.J."/>
        </authorList>
    </citation>
    <scope>NUCLEOTIDE SEQUENCE</scope>
    <source>
        <tissue evidence="10">Salivary glands</tissue>
    </source>
</reference>
<evidence type="ECO:0000256" key="3">
    <source>
        <dbReference type="ARBA" id="ARBA00022490"/>
    </source>
</evidence>
<dbReference type="InterPro" id="IPR047131">
    <property type="entry name" value="RBFOX1-like"/>
</dbReference>
<keyword evidence="4" id="KW-0507">mRNA processing</keyword>
<accession>A0A131YZT3</accession>
<evidence type="ECO:0000256" key="6">
    <source>
        <dbReference type="ARBA" id="ARBA00023187"/>
    </source>
</evidence>
<dbReference type="InterPro" id="IPR000504">
    <property type="entry name" value="RRM_dom"/>
</dbReference>
<evidence type="ECO:0000313" key="10">
    <source>
        <dbReference type="EMBL" id="JAP83411.1"/>
    </source>
</evidence>
<dbReference type="PANTHER" id="PTHR15597">
    <property type="entry name" value="ATAXIN 2-BINDING PROTEIN 1-RELATED"/>
    <property type="match status" value="1"/>
</dbReference>
<evidence type="ECO:0000259" key="9">
    <source>
        <dbReference type="PROSITE" id="PS50102"/>
    </source>
</evidence>
<dbReference type="SMART" id="SM00360">
    <property type="entry name" value="RRM"/>
    <property type="match status" value="1"/>
</dbReference>
<dbReference type="GO" id="GO:0003729">
    <property type="term" value="F:mRNA binding"/>
    <property type="evidence" value="ECO:0007669"/>
    <property type="project" value="TreeGrafter"/>
</dbReference>
<evidence type="ECO:0000256" key="2">
    <source>
        <dbReference type="ARBA" id="ARBA00004496"/>
    </source>
</evidence>
<proteinExistence type="predicted"/>
<dbReference type="GO" id="GO:0006397">
    <property type="term" value="P:mRNA processing"/>
    <property type="evidence" value="ECO:0007669"/>
    <property type="project" value="UniProtKB-KW"/>
</dbReference>